<feature type="transmembrane region" description="Helical" evidence="2">
    <location>
        <begin position="194"/>
        <end position="217"/>
    </location>
</feature>
<dbReference type="GO" id="GO:0005886">
    <property type="term" value="C:plasma membrane"/>
    <property type="evidence" value="ECO:0007669"/>
    <property type="project" value="TreeGrafter"/>
</dbReference>
<feature type="transmembrane region" description="Helical" evidence="2">
    <location>
        <begin position="319"/>
        <end position="339"/>
    </location>
</feature>
<keyword evidence="5" id="KW-1185">Reference proteome</keyword>
<feature type="domain" description="GGDEF" evidence="3">
    <location>
        <begin position="497"/>
        <end position="634"/>
    </location>
</feature>
<sequence>MSKRKLIFIIILLCTFLLNFTSITKAEIIDLSNYDLTEKNINLNGKWEFYWKQLLEPTDFQEKNLEPSSIVEVPTAWNGYQLQDKKLPGMGYATYRLRIHIKNNTDLIGLRIPPILTSYKLWINSKLIASAGKVGTSRVETDPQYLPQLAFFKPEEENEIIIQVANFYHRSGGILQSIMLGEEKNILAENNKRLGYNLFLFGALFIMGIYHLIIYLYRKKSLSVFYFSLFCILLSIRTVLLGEYFFIYLFPDFNWELFNKLHTLSYYLSVYILIIFFKAVFSKYMKKTIVKISVITVAVFILLVLLSPARVYTYINPGYQLFTIIIIIYIIPVLYRVVLDEIIKMKNICSLYIVSGAVILLITVLNDILFFSILRYDHHFLKSFIIIGNLSSLGLLIFALTNSLALAVSFANAFNENEKMSIELQELNENLESIIKERTREIQISNDKIREQKSELEKANLALQKISKIDPLTNIWNRRHFDKVLLNKWKQALNEQLPVSIFFIDIDDFKAYNDYYGHTAGDECIKQVTRQIKHSLTPPDELVARYGGEEFVVLLANTDIDKARKKAEIIQAKIESLNIPNINSTNREIITISLGITSVIPTKKLLPEDLIMAADKAMYLAKNNGKNKIKIIPI</sequence>
<dbReference type="SMART" id="SM00267">
    <property type="entry name" value="GGDEF"/>
    <property type="match status" value="1"/>
</dbReference>
<gene>
    <name evidence="4" type="ORF">GM661_05005</name>
</gene>
<dbReference type="InterPro" id="IPR000160">
    <property type="entry name" value="GGDEF_dom"/>
</dbReference>
<dbReference type="CDD" id="cd01949">
    <property type="entry name" value="GGDEF"/>
    <property type="match status" value="1"/>
</dbReference>
<keyword evidence="2" id="KW-0812">Transmembrane</keyword>
<keyword evidence="1" id="KW-0175">Coiled coil</keyword>
<proteinExistence type="predicted"/>
<feature type="transmembrane region" description="Helical" evidence="2">
    <location>
        <begin position="351"/>
        <end position="373"/>
    </location>
</feature>
<organism evidence="4 5">
    <name type="scientific">Iocasia fonsfrigidae</name>
    <dbReference type="NCBI Taxonomy" id="2682810"/>
    <lineage>
        <taxon>Bacteria</taxon>
        <taxon>Bacillati</taxon>
        <taxon>Bacillota</taxon>
        <taxon>Clostridia</taxon>
        <taxon>Halanaerobiales</taxon>
        <taxon>Halanaerobiaceae</taxon>
        <taxon>Iocasia</taxon>
    </lineage>
</organism>
<dbReference type="GO" id="GO:1902201">
    <property type="term" value="P:negative regulation of bacterial-type flagellum-dependent cell motility"/>
    <property type="evidence" value="ECO:0007669"/>
    <property type="project" value="TreeGrafter"/>
</dbReference>
<evidence type="ECO:0000256" key="2">
    <source>
        <dbReference type="SAM" id="Phobius"/>
    </source>
</evidence>
<feature type="transmembrane region" description="Helical" evidence="2">
    <location>
        <begin position="288"/>
        <end position="307"/>
    </location>
</feature>
<dbReference type="NCBIfam" id="TIGR00254">
    <property type="entry name" value="GGDEF"/>
    <property type="match status" value="1"/>
</dbReference>
<evidence type="ECO:0000313" key="5">
    <source>
        <dbReference type="Proteomes" id="UP000665020"/>
    </source>
</evidence>
<keyword evidence="2" id="KW-1133">Transmembrane helix</keyword>
<dbReference type="PANTHER" id="PTHR45138:SF9">
    <property type="entry name" value="DIGUANYLATE CYCLASE DGCM-RELATED"/>
    <property type="match status" value="1"/>
</dbReference>
<dbReference type="RefSeq" id="WP_230869019.1">
    <property type="nucleotide sequence ID" value="NZ_CP046640.1"/>
</dbReference>
<dbReference type="Pfam" id="PF07695">
    <property type="entry name" value="7TMR-DISM_7TM"/>
    <property type="match status" value="1"/>
</dbReference>
<evidence type="ECO:0000256" key="1">
    <source>
        <dbReference type="SAM" id="Coils"/>
    </source>
</evidence>
<evidence type="ECO:0000313" key="4">
    <source>
        <dbReference type="EMBL" id="QTL97388.1"/>
    </source>
</evidence>
<reference evidence="4" key="1">
    <citation type="submission" date="2019-12" db="EMBL/GenBank/DDBJ databases">
        <authorList>
            <person name="zhang j."/>
            <person name="sun C.M."/>
        </authorList>
    </citation>
    <scope>NUCLEOTIDE SEQUENCE</scope>
    <source>
        <strain evidence="4">NS-1</strain>
    </source>
</reference>
<dbReference type="InterPro" id="IPR029787">
    <property type="entry name" value="Nucleotide_cyclase"/>
</dbReference>
<feature type="transmembrane region" description="Helical" evidence="2">
    <location>
        <begin position="263"/>
        <end position="281"/>
    </location>
</feature>
<feature type="transmembrane region" description="Helical" evidence="2">
    <location>
        <begin position="393"/>
        <end position="414"/>
    </location>
</feature>
<feature type="transmembrane region" description="Helical" evidence="2">
    <location>
        <begin position="224"/>
        <end position="251"/>
    </location>
</feature>
<dbReference type="GO" id="GO:0043709">
    <property type="term" value="P:cell adhesion involved in single-species biofilm formation"/>
    <property type="evidence" value="ECO:0007669"/>
    <property type="project" value="TreeGrafter"/>
</dbReference>
<dbReference type="FunFam" id="3.30.70.270:FF:000001">
    <property type="entry name" value="Diguanylate cyclase domain protein"/>
    <property type="match status" value="1"/>
</dbReference>
<dbReference type="PROSITE" id="PS50887">
    <property type="entry name" value="GGDEF"/>
    <property type="match status" value="1"/>
</dbReference>
<dbReference type="InterPro" id="IPR050469">
    <property type="entry name" value="Diguanylate_Cyclase"/>
</dbReference>
<evidence type="ECO:0000259" key="3">
    <source>
        <dbReference type="PROSITE" id="PS50887"/>
    </source>
</evidence>
<feature type="coiled-coil region" evidence="1">
    <location>
        <begin position="410"/>
        <end position="469"/>
    </location>
</feature>
<dbReference type="KEGG" id="ifn:GM661_05005"/>
<dbReference type="Proteomes" id="UP000665020">
    <property type="component" value="Chromosome"/>
</dbReference>
<name>A0A8A7KCQ7_9FIRM</name>
<accession>A0A8A7KCQ7</accession>
<dbReference type="SUPFAM" id="SSF49785">
    <property type="entry name" value="Galactose-binding domain-like"/>
    <property type="match status" value="1"/>
</dbReference>
<dbReference type="EMBL" id="CP046640">
    <property type="protein sequence ID" value="QTL97388.1"/>
    <property type="molecule type" value="Genomic_DNA"/>
</dbReference>
<dbReference type="PANTHER" id="PTHR45138">
    <property type="entry name" value="REGULATORY COMPONENTS OF SENSORY TRANSDUCTION SYSTEM"/>
    <property type="match status" value="1"/>
</dbReference>
<dbReference type="GO" id="GO:0052621">
    <property type="term" value="F:diguanylate cyclase activity"/>
    <property type="evidence" value="ECO:0007669"/>
    <property type="project" value="TreeGrafter"/>
</dbReference>
<dbReference type="InterPro" id="IPR011623">
    <property type="entry name" value="7TMR_DISM_rcpt_extracell_dom1"/>
</dbReference>
<dbReference type="Gene3D" id="2.60.120.260">
    <property type="entry name" value="Galactose-binding domain-like"/>
    <property type="match status" value="1"/>
</dbReference>
<keyword evidence="2" id="KW-0472">Membrane</keyword>
<dbReference type="Pfam" id="PF00990">
    <property type="entry name" value="GGDEF"/>
    <property type="match status" value="1"/>
</dbReference>
<dbReference type="SUPFAM" id="SSF55073">
    <property type="entry name" value="Nucleotide cyclase"/>
    <property type="match status" value="1"/>
</dbReference>
<dbReference type="AlphaFoldDB" id="A0A8A7KCQ7"/>
<protein>
    <submittedName>
        <fullName evidence="4">Diguanylate cyclase</fullName>
    </submittedName>
</protein>
<dbReference type="Gene3D" id="3.30.70.270">
    <property type="match status" value="1"/>
</dbReference>
<dbReference type="InterPro" id="IPR043128">
    <property type="entry name" value="Rev_trsase/Diguanyl_cyclase"/>
</dbReference>
<dbReference type="InterPro" id="IPR008979">
    <property type="entry name" value="Galactose-bd-like_sf"/>
</dbReference>